<keyword evidence="6" id="KW-0175">Coiled coil</keyword>
<dbReference type="InterPro" id="IPR025304">
    <property type="entry name" value="ALIX_V_dom"/>
</dbReference>
<evidence type="ECO:0000313" key="9">
    <source>
        <dbReference type="Proteomes" id="UP000245591"/>
    </source>
</evidence>
<evidence type="ECO:0000256" key="3">
    <source>
        <dbReference type="ARBA" id="ARBA00022490"/>
    </source>
</evidence>
<dbReference type="Proteomes" id="UP000245591">
    <property type="component" value="Unassembled WGS sequence"/>
</dbReference>
<dbReference type="Pfam" id="PF13949">
    <property type="entry name" value="ALIX_LYPXL_bnd"/>
    <property type="match status" value="1"/>
</dbReference>
<dbReference type="GO" id="GO:0005768">
    <property type="term" value="C:endosome"/>
    <property type="evidence" value="ECO:0007669"/>
    <property type="project" value="UniProtKB-SubCell"/>
</dbReference>
<keyword evidence="3" id="KW-0963">Cytoplasm</keyword>
<evidence type="ECO:0000256" key="6">
    <source>
        <dbReference type="SAM" id="Coils"/>
    </source>
</evidence>
<dbReference type="EMBL" id="MBFU01000285">
    <property type="protein sequence ID" value="PWA00818.1"/>
    <property type="molecule type" value="Genomic_DNA"/>
</dbReference>
<reference evidence="8 9" key="1">
    <citation type="journal article" date="2018" name="MBio">
        <title>Comparative Genomics Reveals the Core Gene Toolbox for the Fungus-Insect Symbiosis.</title>
        <authorList>
            <person name="Wang Y."/>
            <person name="Stata M."/>
            <person name="Wang W."/>
            <person name="Stajich J.E."/>
            <person name="White M.M."/>
            <person name="Moncalvo J.M."/>
        </authorList>
    </citation>
    <scope>NUCLEOTIDE SEQUENCE [LARGE SCALE GENOMIC DNA]</scope>
    <source>
        <strain evidence="8 9">AUS-126-30</strain>
    </source>
</reference>
<accession>A0A2U1J765</accession>
<dbReference type="AlphaFoldDB" id="A0A2U1J765"/>
<name>A0A2U1J765_SMIAN</name>
<feature type="domain" description="BRO1" evidence="7">
    <location>
        <begin position="8"/>
        <end position="438"/>
    </location>
</feature>
<gene>
    <name evidence="8" type="ORF">BB558_003123</name>
</gene>
<dbReference type="Gene3D" id="1.25.40.280">
    <property type="entry name" value="alix/aip1 like domains"/>
    <property type="match status" value="1"/>
</dbReference>
<dbReference type="PANTHER" id="PTHR23030:SF30">
    <property type="entry name" value="TYROSINE-PROTEIN PHOSPHATASE NON-RECEPTOR TYPE 23"/>
    <property type="match status" value="1"/>
</dbReference>
<dbReference type="GO" id="GO:0043328">
    <property type="term" value="P:protein transport to vacuole involved in ubiquitin-dependent protein catabolic process via the multivesicular body sorting pathway"/>
    <property type="evidence" value="ECO:0007669"/>
    <property type="project" value="TreeGrafter"/>
</dbReference>
<keyword evidence="4" id="KW-0967">Endosome</keyword>
<evidence type="ECO:0000313" key="8">
    <source>
        <dbReference type="EMBL" id="PWA00818.1"/>
    </source>
</evidence>
<evidence type="ECO:0000256" key="5">
    <source>
        <dbReference type="ARBA" id="ARBA00041284"/>
    </source>
</evidence>
<comment type="caution">
    <text evidence="8">The sequence shown here is derived from an EMBL/GenBank/DDBJ whole genome shotgun (WGS) entry which is preliminary data.</text>
</comment>
<organism evidence="8 9">
    <name type="scientific">Smittium angustum</name>
    <dbReference type="NCBI Taxonomy" id="133377"/>
    <lineage>
        <taxon>Eukaryota</taxon>
        <taxon>Fungi</taxon>
        <taxon>Fungi incertae sedis</taxon>
        <taxon>Zoopagomycota</taxon>
        <taxon>Kickxellomycotina</taxon>
        <taxon>Harpellomycetes</taxon>
        <taxon>Harpellales</taxon>
        <taxon>Legeriomycetaceae</taxon>
        <taxon>Smittium</taxon>
    </lineage>
</organism>
<dbReference type="SMART" id="SM01041">
    <property type="entry name" value="BRO1"/>
    <property type="match status" value="1"/>
</dbReference>
<dbReference type="Pfam" id="PF03097">
    <property type="entry name" value="BRO1"/>
    <property type="match status" value="1"/>
</dbReference>
<dbReference type="Gene3D" id="1.20.140.50">
    <property type="entry name" value="alix/aip1 like domains"/>
    <property type="match status" value="1"/>
</dbReference>
<evidence type="ECO:0000256" key="2">
    <source>
        <dbReference type="ARBA" id="ARBA00004496"/>
    </source>
</evidence>
<evidence type="ECO:0000259" key="7">
    <source>
        <dbReference type="PROSITE" id="PS51180"/>
    </source>
</evidence>
<dbReference type="Gene3D" id="1.20.120.560">
    <property type="entry name" value="alix/aip1 in complex with the ypdl late domain"/>
    <property type="match status" value="1"/>
</dbReference>
<evidence type="ECO:0000256" key="4">
    <source>
        <dbReference type="ARBA" id="ARBA00022753"/>
    </source>
</evidence>
<dbReference type="InterPro" id="IPR004328">
    <property type="entry name" value="BRO1_dom"/>
</dbReference>
<dbReference type="PROSITE" id="PS51180">
    <property type="entry name" value="BRO1"/>
    <property type="match status" value="1"/>
</dbReference>
<comment type="subcellular location">
    <subcellularLocation>
        <location evidence="2">Cytoplasm</location>
    </subcellularLocation>
    <subcellularLocation>
        <location evidence="1">Endosome</location>
    </subcellularLocation>
</comment>
<evidence type="ECO:0000256" key="1">
    <source>
        <dbReference type="ARBA" id="ARBA00004177"/>
    </source>
</evidence>
<proteinExistence type="predicted"/>
<dbReference type="InterPro" id="IPR038499">
    <property type="entry name" value="BRO1_sf"/>
</dbReference>
<protein>
    <recommendedName>
        <fullName evidence="5">BRO domain-containing protein 1</fullName>
    </recommendedName>
</protein>
<feature type="coiled-coil region" evidence="6">
    <location>
        <begin position="607"/>
        <end position="641"/>
    </location>
</feature>
<dbReference type="PANTHER" id="PTHR23030">
    <property type="entry name" value="PCD6 INTERACTING PROTEIN-RELATED"/>
    <property type="match status" value="1"/>
</dbReference>
<sequence length="1209" mass="135606">MEQPPRLPMIKVDFKEPEEFSWTEVLPRFIENVFQEPSTKFIAEIDELDAMRKKMSAATGTLKGRNSIYQYYSQLNLLELRIPPGKTITGANYVWNDSMSKEKESNTSLEFEKSCVLYNLATSILLYCNSLLTDPKDSGSNETPTHNAENIKLAFSGYQVASDIYNQLYERYYSFASLDLQKSTLKILSSILLAQAHECFIEKAIWEKKKPSIIAKLCSQCAFMYFEIQKIYDDLAAQSVASTESATLDPDILPHGWHIISNTKTKYYSAITQMYEAEFIQGKKKYGETVTRLQNAQSKLKNAIEKLTESDPSIFYSSEYLYNGIGTENFKKLKSIISSVSEHVDTMLNQAESDNNLIYHEEVPTFKDLHLVDRVPVVKHTKLIETISEADHKEIVGKDLFANLISMNVVERASVYSEELSKFLRSEEEKVNLAEGELEAALSYMKLSDIINQFEDNINKTNGSDNADINEASRPSTSLVELIRIVDGTASIKELSAQLASGKKKIESRIEMCKNMLDRELALDSFNQDLKKYNTELQGYLVSLRKATESDYAIEEQYKSKVAPYLNYIKDFDSSEVFIKKFIEESLDKEGLMSSSSMVTTASLLDIDNEENSVKYIINDIKEIKEKLDRLGDERKACLEKLKTAARTEDISDVLVLNNQVGKEDDEQLFAEEIAKFKPFSEKLKIYNNGQESLIRFLASKIKDLNKNDETQMIYKRKKCIEEAKAKSEKKLMEAIEYLEPVLEGFRNGVKFYSELGSSINKLFYKVEGSIKPTQIQKVPSQPNVQPGQQSFQNNNEGVYGNYMASGSTGIPNLHRDNNIIGTQSLAHDVQKMNINPMSNLNDNIGSATTWNQRPNPEIVGSFNQNSNPHINDMNTARNIGAKSYYNENQSENVGWNNRNEVVLGSNNLRSNVDTFSGDKNSAYALMDERHRKAMEMLDASIPSMGRVQTGQNMNPPLTHPTSTILPIKNVVGGGYDNSGIGNFDNRKNYGYVSSTQSGEFDTQYQRRDEYAQGGFGGGMRPNPPQPMQPAQRPTNSFVPQADINMGQTFGQQVYGQSGNVGYGDGQYQNPNVPSAFGGNQRPQFDSYGHPMGQGFYPQGGAGGQNQQYMGHQQGYGNSTGAYVGGGGMGQMPNNRQETGPSYRGYGMNMQPVQGEYRLGGDGRTYGEGGVPSYQQNVRVEGQHGGGAYGRAPTKSFYDINTHEKSLMD</sequence>
<keyword evidence="9" id="KW-1185">Reference proteome</keyword>